<evidence type="ECO:0000313" key="1">
    <source>
        <dbReference type="EMBL" id="MBB6447082.1"/>
    </source>
</evidence>
<comment type="caution">
    <text evidence="1">The sequence shown here is derived from an EMBL/GenBank/DDBJ whole genome shotgun (WGS) entry which is preliminary data.</text>
</comment>
<protein>
    <submittedName>
        <fullName evidence="1">Uncharacterized protein</fullName>
    </submittedName>
</protein>
<sequence>MKIAYQVKLGDPVSGEMIGRNVWFPDVENAISESYVLMEKLEEQYGSFLIWDASIPFRGNKENSKIVVLQGIMPAITTKERPFTLQINREHVSDEFTFAEPDQTVESLSSIQIQLRKNMGRYFTKLDKSELEAYRRER</sequence>
<accession>A0A7X0HUF7</accession>
<reference evidence="1 2" key="1">
    <citation type="submission" date="2020-08" db="EMBL/GenBank/DDBJ databases">
        <title>Genomic Encyclopedia of Type Strains, Phase IV (KMG-IV): sequencing the most valuable type-strain genomes for metagenomic binning, comparative biology and taxonomic classification.</title>
        <authorList>
            <person name="Goeker M."/>
        </authorList>
    </citation>
    <scope>NUCLEOTIDE SEQUENCE [LARGE SCALE GENOMIC DNA]</scope>
    <source>
        <strain evidence="1 2">DSM 5391</strain>
    </source>
</reference>
<evidence type="ECO:0000313" key="2">
    <source>
        <dbReference type="Proteomes" id="UP000531594"/>
    </source>
</evidence>
<gene>
    <name evidence="1" type="ORF">HNR53_003761</name>
</gene>
<dbReference type="EMBL" id="JACHGK010000017">
    <property type="protein sequence ID" value="MBB6447082.1"/>
    <property type="molecule type" value="Genomic_DNA"/>
</dbReference>
<dbReference type="RefSeq" id="WP_184528682.1">
    <property type="nucleotide sequence ID" value="NZ_JACHGK010000017.1"/>
</dbReference>
<keyword evidence="2" id="KW-1185">Reference proteome</keyword>
<dbReference type="Proteomes" id="UP000531594">
    <property type="component" value="Unassembled WGS sequence"/>
</dbReference>
<name>A0A7X0HUF7_9BACI</name>
<proteinExistence type="predicted"/>
<dbReference type="AlphaFoldDB" id="A0A7X0HUF7"/>
<organism evidence="1 2">
    <name type="scientific">Bacillus benzoevorans</name>
    <dbReference type="NCBI Taxonomy" id="1456"/>
    <lineage>
        <taxon>Bacteria</taxon>
        <taxon>Bacillati</taxon>
        <taxon>Bacillota</taxon>
        <taxon>Bacilli</taxon>
        <taxon>Bacillales</taxon>
        <taxon>Bacillaceae</taxon>
        <taxon>Bacillus</taxon>
    </lineage>
</organism>